<accession>A0A813G576</accession>
<evidence type="ECO:0000256" key="1">
    <source>
        <dbReference type="ARBA" id="ARBA00010271"/>
    </source>
</evidence>
<gene>
    <name evidence="3" type="ORF">PGLA1383_LOCUS35664</name>
</gene>
<feature type="domain" description="Exostosin GT47" evidence="2">
    <location>
        <begin position="10"/>
        <end position="74"/>
    </location>
</feature>
<keyword evidence="4" id="KW-1185">Reference proteome</keyword>
<sequence length="77" mass="8766">FAIHAYGSIQEMYGPVGMQSLMGNSRFCLVPRGRAAWSVRFFEALWAGCVPVLLSDYYEPPFDALFDITEFVIKWPV</sequence>
<dbReference type="GO" id="GO:0016757">
    <property type="term" value="F:glycosyltransferase activity"/>
    <property type="evidence" value="ECO:0007669"/>
    <property type="project" value="InterPro"/>
</dbReference>
<reference evidence="3" key="1">
    <citation type="submission" date="2021-02" db="EMBL/GenBank/DDBJ databases">
        <authorList>
            <person name="Dougan E. K."/>
            <person name="Rhodes N."/>
            <person name="Thang M."/>
            <person name="Chan C."/>
        </authorList>
    </citation>
    <scope>NUCLEOTIDE SEQUENCE</scope>
</reference>
<comment type="caution">
    <text evidence="3">The sequence shown here is derived from an EMBL/GenBank/DDBJ whole genome shotgun (WGS) entry which is preliminary data.</text>
</comment>
<feature type="non-terminal residue" evidence="3">
    <location>
        <position position="77"/>
    </location>
</feature>
<proteinExistence type="inferred from homology"/>
<name>A0A813G576_POLGL</name>
<evidence type="ECO:0000313" key="4">
    <source>
        <dbReference type="Proteomes" id="UP000654075"/>
    </source>
</evidence>
<comment type="similarity">
    <text evidence="1">Belongs to the glycosyltransferase 47 family.</text>
</comment>
<dbReference type="EMBL" id="CAJNNV010026367">
    <property type="protein sequence ID" value="CAE8618003.1"/>
    <property type="molecule type" value="Genomic_DNA"/>
</dbReference>
<protein>
    <recommendedName>
        <fullName evidence="2">Exostosin GT47 domain-containing protein</fullName>
    </recommendedName>
</protein>
<evidence type="ECO:0000313" key="3">
    <source>
        <dbReference type="EMBL" id="CAE8618003.1"/>
    </source>
</evidence>
<feature type="non-terminal residue" evidence="3">
    <location>
        <position position="1"/>
    </location>
</feature>
<dbReference type="Pfam" id="PF03016">
    <property type="entry name" value="Exostosin_GT47"/>
    <property type="match status" value="1"/>
</dbReference>
<evidence type="ECO:0000259" key="2">
    <source>
        <dbReference type="Pfam" id="PF03016"/>
    </source>
</evidence>
<dbReference type="InterPro" id="IPR004263">
    <property type="entry name" value="Exostosin"/>
</dbReference>
<dbReference type="Proteomes" id="UP000654075">
    <property type="component" value="Unassembled WGS sequence"/>
</dbReference>
<dbReference type="OMA" id="CTSSELW"/>
<organism evidence="3 4">
    <name type="scientific">Polarella glacialis</name>
    <name type="common">Dinoflagellate</name>
    <dbReference type="NCBI Taxonomy" id="89957"/>
    <lineage>
        <taxon>Eukaryota</taxon>
        <taxon>Sar</taxon>
        <taxon>Alveolata</taxon>
        <taxon>Dinophyceae</taxon>
        <taxon>Suessiales</taxon>
        <taxon>Suessiaceae</taxon>
        <taxon>Polarella</taxon>
    </lineage>
</organism>
<dbReference type="OrthoDB" id="1924787at2759"/>
<dbReference type="PANTHER" id="PTHR11062">
    <property type="entry name" value="EXOSTOSIN HEPARAN SULFATE GLYCOSYLTRANSFERASE -RELATED"/>
    <property type="match status" value="1"/>
</dbReference>
<dbReference type="InterPro" id="IPR040911">
    <property type="entry name" value="Exostosin_GT47"/>
</dbReference>
<dbReference type="AlphaFoldDB" id="A0A813G576"/>